<feature type="transmembrane region" description="Helical" evidence="1">
    <location>
        <begin position="40"/>
        <end position="59"/>
    </location>
</feature>
<gene>
    <name evidence="2" type="ORF">CLV47_12726</name>
</gene>
<sequence length="62" mass="6257">MSAVLAAGNQSTMTWIVVIGLMGLAGILAGGAWQMREHRVVAVVLGLAALLALAGGILWQAG</sequence>
<evidence type="ECO:0000313" key="3">
    <source>
        <dbReference type="Proteomes" id="UP000237752"/>
    </source>
</evidence>
<keyword evidence="1" id="KW-0812">Transmembrane</keyword>
<keyword evidence="1" id="KW-1133">Transmembrane helix</keyword>
<dbReference type="RefSeq" id="WP_106350989.1">
    <property type="nucleotide sequence ID" value="NZ_PVUE01000027.1"/>
</dbReference>
<keyword evidence="1" id="KW-0472">Membrane</keyword>
<comment type="caution">
    <text evidence="2">The sequence shown here is derived from an EMBL/GenBank/DDBJ whole genome shotgun (WGS) entry which is preliminary data.</text>
</comment>
<evidence type="ECO:0000313" key="2">
    <source>
        <dbReference type="EMBL" id="PRZ31690.1"/>
    </source>
</evidence>
<name>A0A2T0Z5R2_9ACTN</name>
<protein>
    <submittedName>
        <fullName evidence="2">Uncharacterized protein</fullName>
    </submittedName>
</protein>
<dbReference type="AlphaFoldDB" id="A0A2T0Z5R2"/>
<keyword evidence="3" id="KW-1185">Reference proteome</keyword>
<dbReference type="EMBL" id="PVUE01000027">
    <property type="protein sequence ID" value="PRZ31690.1"/>
    <property type="molecule type" value="Genomic_DNA"/>
</dbReference>
<feature type="transmembrane region" description="Helical" evidence="1">
    <location>
        <begin position="12"/>
        <end position="33"/>
    </location>
</feature>
<proteinExistence type="predicted"/>
<reference evidence="2 3" key="1">
    <citation type="submission" date="2018-03" db="EMBL/GenBank/DDBJ databases">
        <title>Genomic Encyclopedia of Archaeal and Bacterial Type Strains, Phase II (KMG-II): from individual species to whole genera.</title>
        <authorList>
            <person name="Goeker M."/>
        </authorList>
    </citation>
    <scope>NUCLEOTIDE SEQUENCE [LARGE SCALE GENOMIC DNA]</scope>
    <source>
        <strain evidence="2 3">DSM 100065</strain>
    </source>
</reference>
<evidence type="ECO:0000256" key="1">
    <source>
        <dbReference type="SAM" id="Phobius"/>
    </source>
</evidence>
<organism evidence="2 3">
    <name type="scientific">Antricoccus suffuscus</name>
    <dbReference type="NCBI Taxonomy" id="1629062"/>
    <lineage>
        <taxon>Bacteria</taxon>
        <taxon>Bacillati</taxon>
        <taxon>Actinomycetota</taxon>
        <taxon>Actinomycetes</taxon>
        <taxon>Geodermatophilales</taxon>
        <taxon>Antricoccaceae</taxon>
        <taxon>Antricoccus</taxon>
    </lineage>
</organism>
<dbReference type="Proteomes" id="UP000237752">
    <property type="component" value="Unassembled WGS sequence"/>
</dbReference>
<accession>A0A2T0Z5R2</accession>